<dbReference type="SUPFAM" id="SSF55729">
    <property type="entry name" value="Acyl-CoA N-acyltransferases (Nat)"/>
    <property type="match status" value="1"/>
</dbReference>
<dbReference type="Gene3D" id="3.30.565.10">
    <property type="entry name" value="Histidine kinase-like ATPase, C-terminal domain"/>
    <property type="match status" value="1"/>
</dbReference>
<keyword evidence="3" id="KW-1185">Reference proteome</keyword>
<gene>
    <name evidence="2" type="ORF">G3446_17740</name>
</gene>
<dbReference type="Proteomes" id="UP000483379">
    <property type="component" value="Unassembled WGS sequence"/>
</dbReference>
<proteinExistence type="predicted"/>
<dbReference type="RefSeq" id="WP_164454173.1">
    <property type="nucleotide sequence ID" value="NZ_JAAIJQ010000059.1"/>
</dbReference>
<evidence type="ECO:0000313" key="3">
    <source>
        <dbReference type="Proteomes" id="UP000483379"/>
    </source>
</evidence>
<dbReference type="AlphaFoldDB" id="A0A6M0K1V2"/>
<dbReference type="GO" id="GO:0005524">
    <property type="term" value="F:ATP binding"/>
    <property type="evidence" value="ECO:0007669"/>
    <property type="project" value="UniProtKB-KW"/>
</dbReference>
<name>A0A6M0K1V2_9GAMM</name>
<reference evidence="2 3" key="1">
    <citation type="submission" date="2020-02" db="EMBL/GenBank/DDBJ databases">
        <title>Genome sequences of Thiorhodococcus mannitoliphagus and Thiorhodococcus minor, purple sulfur photosynthetic bacteria in the gammaproteobacterial family, Chromatiaceae.</title>
        <authorList>
            <person name="Aviles F.A."/>
            <person name="Meyer T.E."/>
            <person name="Kyndt J.A."/>
        </authorList>
    </citation>
    <scope>NUCLEOTIDE SEQUENCE [LARGE SCALE GENOMIC DNA]</scope>
    <source>
        <strain evidence="2 3">DSM 11518</strain>
    </source>
</reference>
<dbReference type="CDD" id="cd16936">
    <property type="entry name" value="HATPase_RsbW-like"/>
    <property type="match status" value="1"/>
</dbReference>
<protein>
    <submittedName>
        <fullName evidence="2">ATP-binding protein</fullName>
    </submittedName>
</protein>
<sequence length="487" mass="54516">MQFAITTYYRVEFLPPVIAFVAEIARCLGASPKEVSELSMASEEAGAYIIARYPSDGLAEQFEVSCQVEPDGLRVAFSNMGLPVNPEGLPKYEVSQPEETIDGLGLFLIEKLVDEFDFVNRGREGWRTVLFKRLARPKQLVQDAQTADAGTPATREKLQVQIAGLEHVPGIVELAYRNYGYSYSKELFYYANQLQAAMTDGRVTSYIALNAQNRVAGQMAILRSPETPDVAEYGALMVQPEYRRSMGLLHLVKAVARTTKDPVTAPAIGEANLVTTHTQSQKVSSLFNFAPMGLKLSVHDRARFLKLAEQADDQRETLLHAITANRPVEPFALYCPTPHREITRRLFGNAELPAEIQSESDGAPEASALKVDRHAEDGFAILSLMIPGRNFARVLRKQLFELEADGMKTVLVRVPGWMPQPADLEDEARALRLFFSGWVAQGPEQWWLQYTRLYSQRFDFDRIQLADPVAIELQTYVAQCFQEAVFA</sequence>
<accession>A0A6M0K1V2</accession>
<comment type="caution">
    <text evidence="2">The sequence shown here is derived from an EMBL/GenBank/DDBJ whole genome shotgun (WGS) entry which is preliminary data.</text>
</comment>
<dbReference type="InterPro" id="IPR036890">
    <property type="entry name" value="HATPase_C_sf"/>
</dbReference>
<evidence type="ECO:0000313" key="2">
    <source>
        <dbReference type="EMBL" id="NEV63710.1"/>
    </source>
</evidence>
<evidence type="ECO:0000259" key="1">
    <source>
        <dbReference type="Pfam" id="PF13581"/>
    </source>
</evidence>
<keyword evidence="2" id="KW-0067">ATP-binding</keyword>
<dbReference type="Pfam" id="PF13581">
    <property type="entry name" value="HATPase_c_2"/>
    <property type="match status" value="1"/>
</dbReference>
<dbReference type="InterPro" id="IPR016181">
    <property type="entry name" value="Acyl_CoA_acyltransferase"/>
</dbReference>
<keyword evidence="2" id="KW-0547">Nucleotide-binding</keyword>
<organism evidence="2 3">
    <name type="scientific">Thiorhodococcus minor</name>
    <dbReference type="NCBI Taxonomy" id="57489"/>
    <lineage>
        <taxon>Bacteria</taxon>
        <taxon>Pseudomonadati</taxon>
        <taxon>Pseudomonadota</taxon>
        <taxon>Gammaproteobacteria</taxon>
        <taxon>Chromatiales</taxon>
        <taxon>Chromatiaceae</taxon>
        <taxon>Thiorhodococcus</taxon>
    </lineage>
</organism>
<dbReference type="EMBL" id="JAAIJQ010000059">
    <property type="protein sequence ID" value="NEV63710.1"/>
    <property type="molecule type" value="Genomic_DNA"/>
</dbReference>
<dbReference type="InterPro" id="IPR003594">
    <property type="entry name" value="HATPase_dom"/>
</dbReference>
<feature type="domain" description="Histidine kinase/HSP90-like ATPase" evidence="1">
    <location>
        <begin position="13"/>
        <end position="123"/>
    </location>
</feature>